<protein>
    <submittedName>
        <fullName evidence="2">Uncharacterized protein</fullName>
    </submittedName>
</protein>
<reference evidence="2" key="2">
    <citation type="journal article" date="2023" name="IMA Fungus">
        <title>Comparative genomic study of the Penicillium genus elucidates a diverse pangenome and 15 lateral gene transfer events.</title>
        <authorList>
            <person name="Petersen C."/>
            <person name="Sorensen T."/>
            <person name="Nielsen M.R."/>
            <person name="Sondergaard T.E."/>
            <person name="Sorensen J.L."/>
            <person name="Fitzpatrick D.A."/>
            <person name="Frisvad J.C."/>
            <person name="Nielsen K.L."/>
        </authorList>
    </citation>
    <scope>NUCLEOTIDE SEQUENCE</scope>
    <source>
        <strain evidence="2">IBT 30728</strain>
    </source>
</reference>
<keyword evidence="3" id="KW-1185">Reference proteome</keyword>
<name>A0A9X0BZK4_9EURO</name>
<dbReference type="GeneID" id="81621235"/>
<feature type="region of interest" description="Disordered" evidence="1">
    <location>
        <begin position="1"/>
        <end position="24"/>
    </location>
</feature>
<feature type="region of interest" description="Disordered" evidence="1">
    <location>
        <begin position="52"/>
        <end position="77"/>
    </location>
</feature>
<dbReference type="EMBL" id="JAPWDQ010000002">
    <property type="protein sequence ID" value="KAJ5492637.1"/>
    <property type="molecule type" value="Genomic_DNA"/>
</dbReference>
<evidence type="ECO:0000313" key="2">
    <source>
        <dbReference type="EMBL" id="KAJ5492637.1"/>
    </source>
</evidence>
<dbReference type="RefSeq" id="XP_056793017.1">
    <property type="nucleotide sequence ID" value="XM_056930986.1"/>
</dbReference>
<sequence>MVQPEELDQPKSRSMSGLLEPQGQAAGDWRCTWWFLAGGGVYLPDWGSSQSVIGEWDGQTHGTGSSSRPGKHQVSKH</sequence>
<dbReference type="AlphaFoldDB" id="A0A9X0BZK4"/>
<reference evidence="2" key="1">
    <citation type="submission" date="2022-12" db="EMBL/GenBank/DDBJ databases">
        <authorList>
            <person name="Petersen C."/>
        </authorList>
    </citation>
    <scope>NUCLEOTIDE SEQUENCE</scope>
    <source>
        <strain evidence="2">IBT 30728</strain>
    </source>
</reference>
<evidence type="ECO:0000313" key="3">
    <source>
        <dbReference type="Proteomes" id="UP001148312"/>
    </source>
</evidence>
<organism evidence="2 3">
    <name type="scientific">Penicillium diatomitis</name>
    <dbReference type="NCBI Taxonomy" id="2819901"/>
    <lineage>
        <taxon>Eukaryota</taxon>
        <taxon>Fungi</taxon>
        <taxon>Dikarya</taxon>
        <taxon>Ascomycota</taxon>
        <taxon>Pezizomycotina</taxon>
        <taxon>Eurotiomycetes</taxon>
        <taxon>Eurotiomycetidae</taxon>
        <taxon>Eurotiales</taxon>
        <taxon>Aspergillaceae</taxon>
        <taxon>Penicillium</taxon>
    </lineage>
</organism>
<comment type="caution">
    <text evidence="2">The sequence shown here is derived from an EMBL/GenBank/DDBJ whole genome shotgun (WGS) entry which is preliminary data.</text>
</comment>
<proteinExistence type="predicted"/>
<gene>
    <name evidence="2" type="ORF">N7539_001383</name>
</gene>
<accession>A0A9X0BZK4</accession>
<evidence type="ECO:0000256" key="1">
    <source>
        <dbReference type="SAM" id="MobiDB-lite"/>
    </source>
</evidence>
<dbReference type="Proteomes" id="UP001148312">
    <property type="component" value="Unassembled WGS sequence"/>
</dbReference>